<dbReference type="NCBIfam" id="TIGR00671">
    <property type="entry name" value="baf"/>
    <property type="match status" value="1"/>
</dbReference>
<comment type="subcellular location">
    <subcellularLocation>
        <location evidence="3 16">Cytoplasm</location>
    </subcellularLocation>
</comment>
<evidence type="ECO:0000256" key="9">
    <source>
        <dbReference type="ARBA" id="ARBA00022741"/>
    </source>
</evidence>
<protein>
    <recommendedName>
        <fullName evidence="15 16">Type III pantothenate kinase</fullName>
        <ecNumber evidence="6 16">2.7.1.33</ecNumber>
    </recommendedName>
    <alternativeName>
        <fullName evidence="16">PanK-III</fullName>
    </alternativeName>
    <alternativeName>
        <fullName evidence="16">Pantothenic acid kinase</fullName>
    </alternativeName>
</protein>
<evidence type="ECO:0000256" key="4">
    <source>
        <dbReference type="ARBA" id="ARBA00005225"/>
    </source>
</evidence>
<dbReference type="PANTHER" id="PTHR34265">
    <property type="entry name" value="TYPE III PANTOTHENATE KINASE"/>
    <property type="match status" value="1"/>
</dbReference>
<comment type="similarity">
    <text evidence="14 16">Belongs to the type III pantothenate kinase family.</text>
</comment>
<comment type="subunit">
    <text evidence="5 16">Homodimer.</text>
</comment>
<comment type="caution">
    <text evidence="17">The sequence shown here is derived from an EMBL/GenBank/DDBJ whole genome shotgun (WGS) entry which is preliminary data.</text>
</comment>
<keyword evidence="11 16" id="KW-0067">ATP-binding</keyword>
<accession>A0A9D1TJL9</accession>
<keyword evidence="9 16" id="KW-0547">Nucleotide-binding</keyword>
<evidence type="ECO:0000256" key="6">
    <source>
        <dbReference type="ARBA" id="ARBA00012102"/>
    </source>
</evidence>
<dbReference type="GO" id="GO:0005737">
    <property type="term" value="C:cytoplasm"/>
    <property type="evidence" value="ECO:0007669"/>
    <property type="project" value="UniProtKB-SubCell"/>
</dbReference>
<dbReference type="Pfam" id="PF03309">
    <property type="entry name" value="Pan_kinase"/>
    <property type="match status" value="1"/>
</dbReference>
<proteinExistence type="inferred from homology"/>
<comment type="pathway">
    <text evidence="4 16">Cofactor biosynthesis; coenzyme A biosynthesis; CoA from (R)-pantothenate: step 1/5.</text>
</comment>
<dbReference type="SUPFAM" id="SSF53067">
    <property type="entry name" value="Actin-like ATPase domain"/>
    <property type="match status" value="2"/>
</dbReference>
<feature type="binding site" evidence="16">
    <location>
        <position position="185"/>
    </location>
    <ligand>
        <name>substrate</name>
    </ligand>
</feature>
<evidence type="ECO:0000256" key="15">
    <source>
        <dbReference type="ARBA" id="ARBA00040883"/>
    </source>
</evidence>
<evidence type="ECO:0000313" key="17">
    <source>
        <dbReference type="EMBL" id="HIV74621.1"/>
    </source>
</evidence>
<gene>
    <name evidence="16" type="primary">coaX</name>
    <name evidence="17" type="ORF">H9895_06005</name>
</gene>
<evidence type="ECO:0000256" key="7">
    <source>
        <dbReference type="ARBA" id="ARBA00022490"/>
    </source>
</evidence>
<feature type="binding site" evidence="16">
    <location>
        <position position="101"/>
    </location>
    <ligand>
        <name>substrate</name>
    </ligand>
</feature>
<keyword evidence="7 16" id="KW-0963">Cytoplasm</keyword>
<dbReference type="AlphaFoldDB" id="A0A9D1TJL9"/>
<dbReference type="HAMAP" id="MF_01274">
    <property type="entry name" value="Pantothen_kinase_3"/>
    <property type="match status" value="1"/>
</dbReference>
<dbReference type="InterPro" id="IPR043129">
    <property type="entry name" value="ATPase_NBD"/>
</dbReference>
<feature type="binding site" evidence="16">
    <location>
        <position position="130"/>
    </location>
    <ligand>
        <name>K(+)</name>
        <dbReference type="ChEBI" id="CHEBI:29103"/>
    </ligand>
</feature>
<reference evidence="17" key="1">
    <citation type="journal article" date="2021" name="PeerJ">
        <title>Extensive microbial diversity within the chicken gut microbiome revealed by metagenomics and culture.</title>
        <authorList>
            <person name="Gilroy R."/>
            <person name="Ravi A."/>
            <person name="Getino M."/>
            <person name="Pursley I."/>
            <person name="Horton D.L."/>
            <person name="Alikhan N.F."/>
            <person name="Baker D."/>
            <person name="Gharbi K."/>
            <person name="Hall N."/>
            <person name="Watson M."/>
            <person name="Adriaenssens E.M."/>
            <person name="Foster-Nyarko E."/>
            <person name="Jarju S."/>
            <person name="Secka A."/>
            <person name="Antonio M."/>
            <person name="Oren A."/>
            <person name="Chaudhuri R.R."/>
            <person name="La Ragione R."/>
            <person name="Hildebrand F."/>
            <person name="Pallen M.J."/>
        </authorList>
    </citation>
    <scope>NUCLEOTIDE SEQUENCE</scope>
    <source>
        <strain evidence="17">CHK169-2315</strain>
    </source>
</reference>
<evidence type="ECO:0000256" key="10">
    <source>
        <dbReference type="ARBA" id="ARBA00022777"/>
    </source>
</evidence>
<dbReference type="Proteomes" id="UP000823937">
    <property type="component" value="Unassembled WGS sequence"/>
</dbReference>
<dbReference type="NCBIfam" id="NF009855">
    <property type="entry name" value="PRK13321.1"/>
    <property type="match status" value="1"/>
</dbReference>
<dbReference type="CDD" id="cd24015">
    <property type="entry name" value="ASKHA_NBD_PanK-III"/>
    <property type="match status" value="1"/>
</dbReference>
<dbReference type="NCBIfam" id="NF009848">
    <property type="entry name" value="PRK13318.1-6"/>
    <property type="match status" value="1"/>
</dbReference>
<name>A0A9D1TJL9_9BACI</name>
<comment type="function">
    <text evidence="16">Catalyzes the phosphorylation of pantothenate (Pan), the first step in CoA biosynthesis.</text>
</comment>
<comment type="cofactor">
    <cofactor evidence="16">
        <name>NH4(+)</name>
        <dbReference type="ChEBI" id="CHEBI:28938"/>
    </cofactor>
    <cofactor evidence="16">
        <name>K(+)</name>
        <dbReference type="ChEBI" id="CHEBI:29103"/>
    </cofactor>
    <text evidence="16">A monovalent cation. Ammonium or potassium.</text>
</comment>
<evidence type="ECO:0000256" key="12">
    <source>
        <dbReference type="ARBA" id="ARBA00022958"/>
    </source>
</evidence>
<comment type="catalytic activity">
    <reaction evidence="1 16">
        <text>(R)-pantothenate + ATP = (R)-4'-phosphopantothenate + ADP + H(+)</text>
        <dbReference type="Rhea" id="RHEA:16373"/>
        <dbReference type="ChEBI" id="CHEBI:10986"/>
        <dbReference type="ChEBI" id="CHEBI:15378"/>
        <dbReference type="ChEBI" id="CHEBI:29032"/>
        <dbReference type="ChEBI" id="CHEBI:30616"/>
        <dbReference type="ChEBI" id="CHEBI:456216"/>
        <dbReference type="EC" id="2.7.1.33"/>
    </reaction>
</comment>
<evidence type="ECO:0000256" key="2">
    <source>
        <dbReference type="ARBA" id="ARBA00001958"/>
    </source>
</evidence>
<dbReference type="EC" id="2.7.1.33" evidence="6 16"/>
<feature type="binding site" evidence="16">
    <location>
        <begin position="6"/>
        <end position="13"/>
    </location>
    <ligand>
        <name>ATP</name>
        <dbReference type="ChEBI" id="CHEBI:30616"/>
    </ligand>
</feature>
<keyword evidence="12 16" id="KW-0630">Potassium</keyword>
<keyword evidence="10 16" id="KW-0418">Kinase</keyword>
<evidence type="ECO:0000313" key="18">
    <source>
        <dbReference type="Proteomes" id="UP000823937"/>
    </source>
</evidence>
<evidence type="ECO:0000256" key="3">
    <source>
        <dbReference type="ARBA" id="ARBA00004496"/>
    </source>
</evidence>
<feature type="binding site" evidence="16">
    <location>
        <position position="133"/>
    </location>
    <ligand>
        <name>ATP</name>
        <dbReference type="ChEBI" id="CHEBI:30616"/>
    </ligand>
</feature>
<comment type="cofactor">
    <cofactor evidence="2">
        <name>K(+)</name>
        <dbReference type="ChEBI" id="CHEBI:29103"/>
    </cofactor>
</comment>
<dbReference type="GO" id="GO:0004594">
    <property type="term" value="F:pantothenate kinase activity"/>
    <property type="evidence" value="ECO:0007669"/>
    <property type="project" value="UniProtKB-UniRule"/>
</dbReference>
<keyword evidence="8 16" id="KW-0808">Transferase</keyword>
<dbReference type="PANTHER" id="PTHR34265:SF1">
    <property type="entry name" value="TYPE III PANTOTHENATE KINASE"/>
    <property type="match status" value="1"/>
</dbReference>
<organism evidence="17 18">
    <name type="scientific">Candidatus Pseudogracilibacillus intestinigallinarum</name>
    <dbReference type="NCBI Taxonomy" id="2838742"/>
    <lineage>
        <taxon>Bacteria</taxon>
        <taxon>Bacillati</taxon>
        <taxon>Bacillota</taxon>
        <taxon>Bacilli</taxon>
        <taxon>Bacillales</taxon>
        <taxon>Bacillaceae</taxon>
        <taxon>Pseudogracilibacillus</taxon>
    </lineage>
</organism>
<dbReference type="EMBL" id="DXHX01000089">
    <property type="protein sequence ID" value="HIV74621.1"/>
    <property type="molecule type" value="Genomic_DNA"/>
</dbReference>
<keyword evidence="16" id="KW-0479">Metal-binding</keyword>
<evidence type="ECO:0000256" key="13">
    <source>
        <dbReference type="ARBA" id="ARBA00022993"/>
    </source>
</evidence>
<dbReference type="InterPro" id="IPR004619">
    <property type="entry name" value="Type_III_PanK"/>
</dbReference>
<dbReference type="GO" id="GO:0005524">
    <property type="term" value="F:ATP binding"/>
    <property type="evidence" value="ECO:0007669"/>
    <property type="project" value="UniProtKB-UniRule"/>
</dbReference>
<evidence type="ECO:0000256" key="14">
    <source>
        <dbReference type="ARBA" id="ARBA00038036"/>
    </source>
</evidence>
<evidence type="ECO:0000256" key="16">
    <source>
        <dbReference type="HAMAP-Rule" id="MF_01274"/>
    </source>
</evidence>
<dbReference type="Gene3D" id="3.30.420.40">
    <property type="match status" value="2"/>
</dbReference>
<evidence type="ECO:0000256" key="11">
    <source>
        <dbReference type="ARBA" id="ARBA00022840"/>
    </source>
</evidence>
<evidence type="ECO:0000256" key="8">
    <source>
        <dbReference type="ARBA" id="ARBA00022679"/>
    </source>
</evidence>
<sequence length="259" mass="29152">MIFVIDIGNTNTVLGIFEEDKLIYEWRIQTDIHKTKDEFAMLIQSLFQFKKLSFVDVEGIIISSVVPPIMRSLETMCLEYFHLTPYVVGKDTMRAPLEITYPNPKEIGADRIVNAVGAIHLYDEPMIIIDFGTATTFCYVDEQKRYHGGIITPGIKISMDALYDKASKLPKIEIAPTENVVGLSTVEAMQSGVYYGYVSQVDGIVRRMKSELGVNPTVIATGGFASLIAKGSETIQHIEQHLTLKGLYHIYQHEEKRNI</sequence>
<dbReference type="GO" id="GO:0015937">
    <property type="term" value="P:coenzyme A biosynthetic process"/>
    <property type="evidence" value="ECO:0007669"/>
    <property type="project" value="UniProtKB-UniRule"/>
</dbReference>
<reference evidence="17" key="2">
    <citation type="submission" date="2021-04" db="EMBL/GenBank/DDBJ databases">
        <authorList>
            <person name="Gilroy R."/>
        </authorList>
    </citation>
    <scope>NUCLEOTIDE SEQUENCE</scope>
    <source>
        <strain evidence="17">CHK169-2315</strain>
    </source>
</reference>
<dbReference type="GO" id="GO:0046872">
    <property type="term" value="F:metal ion binding"/>
    <property type="evidence" value="ECO:0007669"/>
    <property type="project" value="UniProtKB-KW"/>
</dbReference>
<evidence type="ECO:0000256" key="1">
    <source>
        <dbReference type="ARBA" id="ARBA00001206"/>
    </source>
</evidence>
<feature type="binding site" evidence="16">
    <location>
        <begin position="108"/>
        <end position="111"/>
    </location>
    <ligand>
        <name>substrate</name>
    </ligand>
</feature>
<evidence type="ECO:0000256" key="5">
    <source>
        <dbReference type="ARBA" id="ARBA00011738"/>
    </source>
</evidence>
<feature type="active site" description="Proton acceptor" evidence="16">
    <location>
        <position position="110"/>
    </location>
</feature>
<keyword evidence="13 16" id="KW-0173">Coenzyme A biosynthesis</keyword>